<comment type="similarity">
    <text evidence="1">Belongs to the SCO1/2 family.</text>
</comment>
<dbReference type="Pfam" id="PF02630">
    <property type="entry name" value="SCO1-SenC"/>
    <property type="match status" value="1"/>
</dbReference>
<dbReference type="EMBL" id="AP025516">
    <property type="protein sequence ID" value="BDD86801.1"/>
    <property type="molecule type" value="Genomic_DNA"/>
</dbReference>
<keyword evidence="2" id="KW-1133">Transmembrane helix</keyword>
<protein>
    <submittedName>
        <fullName evidence="4">Cytochrome-c oxidase</fullName>
    </submittedName>
</protein>
<dbReference type="PANTHER" id="PTHR12151">
    <property type="entry name" value="ELECTRON TRANSPORT PROTIN SCO1/SENC FAMILY MEMBER"/>
    <property type="match status" value="1"/>
</dbReference>
<keyword evidence="5" id="KW-1185">Reference proteome</keyword>
<dbReference type="SUPFAM" id="SSF52833">
    <property type="entry name" value="Thioredoxin-like"/>
    <property type="match status" value="1"/>
</dbReference>
<name>A0ABM7W7B1_9BACT</name>
<accession>A0ABM7W7B1</accession>
<evidence type="ECO:0000313" key="5">
    <source>
        <dbReference type="Proteomes" id="UP000830055"/>
    </source>
</evidence>
<feature type="chain" id="PRO_5046573562" evidence="3">
    <location>
        <begin position="26"/>
        <end position="271"/>
    </location>
</feature>
<evidence type="ECO:0000256" key="3">
    <source>
        <dbReference type="SAM" id="SignalP"/>
    </source>
</evidence>
<feature type="transmembrane region" description="Helical" evidence="2">
    <location>
        <begin position="240"/>
        <end position="258"/>
    </location>
</feature>
<dbReference type="Gene3D" id="3.40.30.10">
    <property type="entry name" value="Glutaredoxin"/>
    <property type="match status" value="1"/>
</dbReference>
<dbReference type="CDD" id="cd02968">
    <property type="entry name" value="SCO"/>
    <property type="match status" value="1"/>
</dbReference>
<evidence type="ECO:0000256" key="2">
    <source>
        <dbReference type="SAM" id="Phobius"/>
    </source>
</evidence>
<dbReference type="RefSeq" id="WP_284153872.1">
    <property type="nucleotide sequence ID" value="NZ_AP025516.1"/>
</dbReference>
<feature type="signal peptide" evidence="3">
    <location>
        <begin position="1"/>
        <end position="25"/>
    </location>
</feature>
<sequence>MGRNLFSAIACVPLLLGVLIGTASAVERVEEDTAPGKIAVVERTGATVPLEAVFRDENGDPVTLGSLLARPTILLPIYFTCPNSCSTNLANLAVALDRMKLRPGIDYRAIALSFDERETPAVARSAKANYLRLLGDDFPADQWFFLTGDRPSIEAVLDAVGFSFKALPDGTFIHPSMLVVLAESGMIIKYVYGTFIPGDVELAVAEAAQGRPATSIKRFLDYCFNYLPTRSAAVFTNVKLIVLLLFGAGLAVFFVLFLKNRKSGEPRDHAP</sequence>
<proteinExistence type="inferred from homology"/>
<reference evidence="4 5" key="1">
    <citation type="submission" date="2022-01" db="EMBL/GenBank/DDBJ databases">
        <title>Desulfofustis limnae sp. nov., a novel mesophilic sulfate-reducing bacterium isolated from marsh soil.</title>
        <authorList>
            <person name="Watanabe M."/>
            <person name="Takahashi A."/>
            <person name="Kojima H."/>
            <person name="Fukui M."/>
        </authorList>
    </citation>
    <scope>NUCLEOTIDE SEQUENCE [LARGE SCALE GENOMIC DNA]</scope>
    <source>
        <strain evidence="4 5">PPLL</strain>
    </source>
</reference>
<dbReference type="InterPro" id="IPR003782">
    <property type="entry name" value="SCO1/SenC"/>
</dbReference>
<keyword evidence="3" id="KW-0732">Signal</keyword>
<organism evidence="4 5">
    <name type="scientific">Desulfofustis limnaeus</name>
    <dbReference type="NCBI Taxonomy" id="2740163"/>
    <lineage>
        <taxon>Bacteria</taxon>
        <taxon>Pseudomonadati</taxon>
        <taxon>Thermodesulfobacteriota</taxon>
        <taxon>Desulfobulbia</taxon>
        <taxon>Desulfobulbales</taxon>
        <taxon>Desulfocapsaceae</taxon>
        <taxon>Desulfofustis</taxon>
    </lineage>
</organism>
<evidence type="ECO:0000256" key="1">
    <source>
        <dbReference type="ARBA" id="ARBA00010996"/>
    </source>
</evidence>
<dbReference type="PANTHER" id="PTHR12151:SF8">
    <property type="entry name" value="THIOREDOXIN DOMAIN-CONTAINING PROTEIN"/>
    <property type="match status" value="1"/>
</dbReference>
<dbReference type="Proteomes" id="UP000830055">
    <property type="component" value="Chromosome"/>
</dbReference>
<dbReference type="InterPro" id="IPR036249">
    <property type="entry name" value="Thioredoxin-like_sf"/>
</dbReference>
<gene>
    <name evidence="4" type="primary">sco</name>
    <name evidence="4" type="ORF">DPPLL_11660</name>
</gene>
<keyword evidence="2" id="KW-0812">Transmembrane</keyword>
<evidence type="ECO:0000313" key="4">
    <source>
        <dbReference type="EMBL" id="BDD86801.1"/>
    </source>
</evidence>
<keyword evidence="2" id="KW-0472">Membrane</keyword>